<dbReference type="EMBL" id="JANUCP010000002">
    <property type="protein sequence ID" value="MCS3918482.1"/>
    <property type="molecule type" value="Genomic_DNA"/>
</dbReference>
<evidence type="ECO:0000256" key="1">
    <source>
        <dbReference type="ARBA" id="ARBA00004141"/>
    </source>
</evidence>
<dbReference type="InterPro" id="IPR001133">
    <property type="entry name" value="NADH_UbQ_OxRdtase_chain4L/K"/>
</dbReference>
<comment type="catalytic activity">
    <reaction evidence="9">
        <text>a quinone + NADH + 5 H(+)(in) = a quinol + NAD(+) + 4 H(+)(out)</text>
        <dbReference type="Rhea" id="RHEA:57888"/>
        <dbReference type="ChEBI" id="CHEBI:15378"/>
        <dbReference type="ChEBI" id="CHEBI:24646"/>
        <dbReference type="ChEBI" id="CHEBI:57540"/>
        <dbReference type="ChEBI" id="CHEBI:57945"/>
        <dbReference type="ChEBI" id="CHEBI:132124"/>
    </reaction>
</comment>
<comment type="subunit">
    <text evidence="9">NDH-1 is composed of 14 different subunits. Subunits NuoA, H, J, K, L, M, N constitute the membrane sector of the complex.</text>
</comment>
<evidence type="ECO:0000256" key="4">
    <source>
        <dbReference type="ARBA" id="ARBA00022692"/>
    </source>
</evidence>
<keyword evidence="11" id="KW-1185">Reference proteome</keyword>
<evidence type="ECO:0000256" key="2">
    <source>
        <dbReference type="ARBA" id="ARBA00010519"/>
    </source>
</evidence>
<evidence type="ECO:0000256" key="7">
    <source>
        <dbReference type="ARBA" id="ARBA00023027"/>
    </source>
</evidence>
<dbReference type="PANTHER" id="PTHR11434:SF21">
    <property type="entry name" value="NADH DEHYDROGENASE SUBUNIT 4L-RELATED"/>
    <property type="match status" value="1"/>
</dbReference>
<dbReference type="PANTHER" id="PTHR11434">
    <property type="entry name" value="NADH-UBIQUINONE OXIDOREDUCTASE SUBUNIT ND4L"/>
    <property type="match status" value="1"/>
</dbReference>
<dbReference type="Gene3D" id="1.10.287.3510">
    <property type="match status" value="1"/>
</dbReference>
<evidence type="ECO:0000256" key="6">
    <source>
        <dbReference type="ARBA" id="ARBA00022989"/>
    </source>
</evidence>
<accession>A0ABT2EKK2</accession>
<keyword evidence="8 9" id="KW-0472">Membrane</keyword>
<feature type="transmembrane region" description="Helical" evidence="9">
    <location>
        <begin position="6"/>
        <end position="26"/>
    </location>
</feature>
<keyword evidence="9" id="KW-0830">Ubiquinone</keyword>
<protein>
    <recommendedName>
        <fullName evidence="9">NADH-quinone oxidoreductase subunit K</fullName>
        <ecNumber evidence="9">7.1.1.-</ecNumber>
    </recommendedName>
    <alternativeName>
        <fullName evidence="9">NADH dehydrogenase I subunit K</fullName>
    </alternativeName>
    <alternativeName>
        <fullName evidence="9">NDH-1 subunit K</fullName>
    </alternativeName>
</protein>
<keyword evidence="6 9" id="KW-1133">Transmembrane helix</keyword>
<reference evidence="10 11" key="1">
    <citation type="submission" date="2022-08" db="EMBL/GenBank/DDBJ databases">
        <title>Bacterial and archaeal communities from various locations to study Microbial Dark Matter (Phase II).</title>
        <authorList>
            <person name="Stepanauskas R."/>
        </authorList>
    </citation>
    <scope>NUCLEOTIDE SEQUENCE [LARGE SCALE GENOMIC DNA]</scope>
    <source>
        <strain evidence="10 11">PD1</strain>
    </source>
</reference>
<keyword evidence="5 9" id="KW-1278">Translocase</keyword>
<comment type="subcellular location">
    <subcellularLocation>
        <location evidence="9">Cell membrane</location>
        <topology evidence="9">Multi-pass membrane protein</topology>
    </subcellularLocation>
    <subcellularLocation>
        <location evidence="1">Membrane</location>
        <topology evidence="1">Multi-pass membrane protein</topology>
    </subcellularLocation>
</comment>
<evidence type="ECO:0000313" key="10">
    <source>
        <dbReference type="EMBL" id="MCS3918482.1"/>
    </source>
</evidence>
<comment type="caution">
    <text evidence="10">The sequence shown here is derived from an EMBL/GenBank/DDBJ whole genome shotgun (WGS) entry which is preliminary data.</text>
</comment>
<keyword evidence="9" id="KW-0874">Quinone</keyword>
<keyword evidence="9" id="KW-1003">Cell membrane</keyword>
<comment type="similarity">
    <text evidence="2 9">Belongs to the complex I subunit 4L family.</text>
</comment>
<feature type="transmembrane region" description="Helical" evidence="9">
    <location>
        <begin position="33"/>
        <end position="52"/>
    </location>
</feature>
<dbReference type="EC" id="7.1.1.-" evidence="9"/>
<gene>
    <name evidence="9" type="primary">nuoK</name>
    <name evidence="10" type="ORF">M2350_000882</name>
</gene>
<proteinExistence type="inferred from homology"/>
<evidence type="ECO:0000256" key="9">
    <source>
        <dbReference type="HAMAP-Rule" id="MF_01456"/>
    </source>
</evidence>
<dbReference type="HAMAP" id="MF_01456">
    <property type="entry name" value="NDH1_NuoK"/>
    <property type="match status" value="1"/>
</dbReference>
<dbReference type="NCBIfam" id="NF004321">
    <property type="entry name" value="PRK05715.1-3"/>
    <property type="match status" value="1"/>
</dbReference>
<name>A0ABT2EKK2_9BACT</name>
<evidence type="ECO:0000256" key="3">
    <source>
        <dbReference type="ARBA" id="ARBA00022448"/>
    </source>
</evidence>
<sequence length="103" mass="11243">METVIPLSWFLALSAVLFSLGALGVLIKRNIIVMFMSIELMLNAANIALVAFSKAHNNLDGQVIVFFTITLAAAEVAIGLAIIVALFRLRRTVDADKATLLRW</sequence>
<evidence type="ECO:0000313" key="11">
    <source>
        <dbReference type="Proteomes" id="UP001204798"/>
    </source>
</evidence>
<comment type="function">
    <text evidence="9">NDH-1 shuttles electrons from NADH, via FMN and iron-sulfur (Fe-S) centers, to quinones in the respiratory chain. The immediate electron acceptor for the enzyme in this species is believed to be ubiquinone. Couples the redox reaction to proton translocation (for every two electrons transferred, four hydrogen ions are translocated across the cytoplasmic membrane), and thus conserves the redox energy in a proton gradient.</text>
</comment>
<dbReference type="NCBIfam" id="NF004323">
    <property type="entry name" value="PRK05715.1-5"/>
    <property type="match status" value="1"/>
</dbReference>
<evidence type="ECO:0000256" key="5">
    <source>
        <dbReference type="ARBA" id="ARBA00022967"/>
    </source>
</evidence>
<dbReference type="Proteomes" id="UP001204798">
    <property type="component" value="Unassembled WGS sequence"/>
</dbReference>
<organism evidence="10 11">
    <name type="scientific">Candidatus Fervidibacter sacchari</name>
    <dbReference type="NCBI Taxonomy" id="1448929"/>
    <lineage>
        <taxon>Bacteria</taxon>
        <taxon>Candidatus Fervidibacterota</taxon>
        <taxon>Candidatus Fervidibacter</taxon>
    </lineage>
</organism>
<keyword evidence="4 9" id="KW-0812">Transmembrane</keyword>
<dbReference type="InterPro" id="IPR039428">
    <property type="entry name" value="NUOK/Mnh_C1-like"/>
</dbReference>
<feature type="transmembrane region" description="Helical" evidence="9">
    <location>
        <begin position="64"/>
        <end position="87"/>
    </location>
</feature>
<dbReference type="RefSeq" id="WP_302898734.1">
    <property type="nucleotide sequence ID" value="NZ_CP130454.1"/>
</dbReference>
<dbReference type="Pfam" id="PF00420">
    <property type="entry name" value="Oxidored_q2"/>
    <property type="match status" value="1"/>
</dbReference>
<keyword evidence="3 9" id="KW-0813">Transport</keyword>
<dbReference type="NCBIfam" id="NF004320">
    <property type="entry name" value="PRK05715.1-2"/>
    <property type="match status" value="1"/>
</dbReference>
<evidence type="ECO:0000256" key="8">
    <source>
        <dbReference type="ARBA" id="ARBA00023136"/>
    </source>
</evidence>
<keyword evidence="7 9" id="KW-0520">NAD</keyword>